<gene>
    <name evidence="11" type="ORF">UFOPK2579_00557</name>
</gene>
<evidence type="ECO:0000256" key="5">
    <source>
        <dbReference type="ARBA" id="ARBA00012947"/>
    </source>
</evidence>
<comment type="catalytic activity">
    <reaction evidence="10">
        <text>oxaloacetate + H(+) = pyruvate + CO2</text>
        <dbReference type="Rhea" id="RHEA:15641"/>
        <dbReference type="ChEBI" id="CHEBI:15361"/>
        <dbReference type="ChEBI" id="CHEBI:15378"/>
        <dbReference type="ChEBI" id="CHEBI:16452"/>
        <dbReference type="ChEBI" id="CHEBI:16526"/>
        <dbReference type="EC" id="4.1.1.112"/>
    </reaction>
</comment>
<dbReference type="InterPro" id="IPR005493">
    <property type="entry name" value="RraA/RraA-like"/>
</dbReference>
<dbReference type="EMBL" id="CAEZXR010000046">
    <property type="protein sequence ID" value="CAB4693597.1"/>
    <property type="molecule type" value="Genomic_DNA"/>
</dbReference>
<accession>A0A6J6P4F2</accession>
<comment type="catalytic activity">
    <reaction evidence="1">
        <text>4-hydroxy-4-methyl-2-oxoglutarate = 2 pyruvate</text>
        <dbReference type="Rhea" id="RHEA:22748"/>
        <dbReference type="ChEBI" id="CHEBI:15361"/>
        <dbReference type="ChEBI" id="CHEBI:58276"/>
        <dbReference type="EC" id="4.1.3.17"/>
    </reaction>
</comment>
<dbReference type="Gene3D" id="3.50.30.40">
    <property type="entry name" value="Ribonuclease E inhibitor RraA/RraA-like"/>
    <property type="match status" value="1"/>
</dbReference>
<dbReference type="InterPro" id="IPR036704">
    <property type="entry name" value="RraA/RraA-like_sf"/>
</dbReference>
<comment type="similarity">
    <text evidence="2">Belongs to the class II aldolase/RraA-like family.</text>
</comment>
<dbReference type="NCBIfam" id="NF006875">
    <property type="entry name" value="PRK09372.1"/>
    <property type="match status" value="1"/>
</dbReference>
<dbReference type="GO" id="GO:0008428">
    <property type="term" value="F:ribonuclease inhibitor activity"/>
    <property type="evidence" value="ECO:0007669"/>
    <property type="project" value="InterPro"/>
</dbReference>
<dbReference type="GO" id="GO:0046872">
    <property type="term" value="F:metal ion binding"/>
    <property type="evidence" value="ECO:0007669"/>
    <property type="project" value="UniProtKB-KW"/>
</dbReference>
<evidence type="ECO:0000256" key="3">
    <source>
        <dbReference type="ARBA" id="ARBA00011233"/>
    </source>
</evidence>
<evidence type="ECO:0000256" key="9">
    <source>
        <dbReference type="ARBA" id="ARBA00032305"/>
    </source>
</evidence>
<dbReference type="GO" id="GO:0008948">
    <property type="term" value="F:oxaloacetate decarboxylase activity"/>
    <property type="evidence" value="ECO:0007669"/>
    <property type="project" value="UniProtKB-EC"/>
</dbReference>
<dbReference type="GO" id="GO:0051252">
    <property type="term" value="P:regulation of RNA metabolic process"/>
    <property type="evidence" value="ECO:0007669"/>
    <property type="project" value="InterPro"/>
</dbReference>
<evidence type="ECO:0000313" key="11">
    <source>
        <dbReference type="EMBL" id="CAB4693597.1"/>
    </source>
</evidence>
<dbReference type="AlphaFoldDB" id="A0A6J6P4F2"/>
<dbReference type="SUPFAM" id="SSF89562">
    <property type="entry name" value="RraA-like"/>
    <property type="match status" value="1"/>
</dbReference>
<evidence type="ECO:0000256" key="7">
    <source>
        <dbReference type="ARBA" id="ARBA00023239"/>
    </source>
</evidence>
<comment type="function">
    <text evidence="8">Catalyzes the aldol cleavage of 4-hydroxy-4-methyl-2-oxoglutarate (HMG) into 2 molecules of pyruvate. Also contains a secondary oxaloacetate (OAA) decarboxylase activity due to the common pyruvate enolate transition state formed following C-C bond cleavage in the retro-aldol and decarboxylation reactions.</text>
</comment>
<sequence length="157" mass="16084">MTTIVPTADLVDEHGDALQSCDTQLRPYGGRPRFAGRIVTLRCHEDNALVRSALGEPGAGKVLVVDGGGSLHTALMGDQIAELAVANGWEGVVVHGAIRDSVAISGLDLGVKALGTNPRTSAKAGLGERDVPVAFGGVTFAPDAHLVSDEDGIVVLP</sequence>
<keyword evidence="7" id="KW-0456">Lyase</keyword>
<evidence type="ECO:0000256" key="6">
    <source>
        <dbReference type="ARBA" id="ARBA00022723"/>
    </source>
</evidence>
<dbReference type="InterPro" id="IPR010203">
    <property type="entry name" value="RraA"/>
</dbReference>
<dbReference type="NCBIfam" id="TIGR01935">
    <property type="entry name" value="NOT-MenG"/>
    <property type="match status" value="1"/>
</dbReference>
<proteinExistence type="inferred from homology"/>
<organism evidence="11">
    <name type="scientific">freshwater metagenome</name>
    <dbReference type="NCBI Taxonomy" id="449393"/>
    <lineage>
        <taxon>unclassified sequences</taxon>
        <taxon>metagenomes</taxon>
        <taxon>ecological metagenomes</taxon>
    </lineage>
</organism>
<name>A0A6J6P4F2_9ZZZZ</name>
<dbReference type="PANTHER" id="PTHR33254">
    <property type="entry name" value="4-HYDROXY-4-METHYL-2-OXOGLUTARATE ALDOLASE 3-RELATED"/>
    <property type="match status" value="1"/>
</dbReference>
<dbReference type="GO" id="GO:0047443">
    <property type="term" value="F:4-hydroxy-4-methyl-2-oxoglutarate aldolase activity"/>
    <property type="evidence" value="ECO:0007669"/>
    <property type="project" value="UniProtKB-EC"/>
</dbReference>
<dbReference type="EC" id="4.1.3.17" evidence="4"/>
<evidence type="ECO:0000256" key="2">
    <source>
        <dbReference type="ARBA" id="ARBA00008621"/>
    </source>
</evidence>
<comment type="subunit">
    <text evidence="3">Homotrimer.</text>
</comment>
<reference evidence="11" key="1">
    <citation type="submission" date="2020-05" db="EMBL/GenBank/DDBJ databases">
        <authorList>
            <person name="Chiriac C."/>
            <person name="Salcher M."/>
            <person name="Ghai R."/>
            <person name="Kavagutti S V."/>
        </authorList>
    </citation>
    <scope>NUCLEOTIDE SEQUENCE</scope>
</reference>
<evidence type="ECO:0000256" key="1">
    <source>
        <dbReference type="ARBA" id="ARBA00001342"/>
    </source>
</evidence>
<evidence type="ECO:0000256" key="10">
    <source>
        <dbReference type="ARBA" id="ARBA00047973"/>
    </source>
</evidence>
<evidence type="ECO:0000256" key="4">
    <source>
        <dbReference type="ARBA" id="ARBA00012213"/>
    </source>
</evidence>
<dbReference type="CDD" id="cd16841">
    <property type="entry name" value="RraA_family"/>
    <property type="match status" value="1"/>
</dbReference>
<evidence type="ECO:0000256" key="8">
    <source>
        <dbReference type="ARBA" id="ARBA00025046"/>
    </source>
</evidence>
<dbReference type="EC" id="4.1.1.112" evidence="5"/>
<protein>
    <recommendedName>
        <fullName evidence="9">Oxaloacetate decarboxylase</fullName>
        <ecNumber evidence="5">4.1.1.112</ecNumber>
        <ecNumber evidence="4">4.1.3.17</ecNumber>
    </recommendedName>
</protein>
<keyword evidence="6" id="KW-0479">Metal-binding</keyword>
<dbReference type="Pfam" id="PF03737">
    <property type="entry name" value="RraA-like"/>
    <property type="match status" value="1"/>
</dbReference>
<dbReference type="PANTHER" id="PTHR33254:SF4">
    <property type="entry name" value="4-HYDROXY-4-METHYL-2-OXOGLUTARATE ALDOLASE 3-RELATED"/>
    <property type="match status" value="1"/>
</dbReference>